<accession>A0A917A4L4</accession>
<dbReference type="Proteomes" id="UP000660801">
    <property type="component" value="Unassembled WGS sequence"/>
</dbReference>
<reference evidence="1" key="2">
    <citation type="submission" date="2020-09" db="EMBL/GenBank/DDBJ databases">
        <authorList>
            <person name="Sun Q."/>
            <person name="Zhou Y."/>
        </authorList>
    </citation>
    <scope>NUCLEOTIDE SEQUENCE</scope>
    <source>
        <strain evidence="1">CGMCC 1.15533</strain>
    </source>
</reference>
<keyword evidence="2" id="KW-1185">Reference proteome</keyword>
<dbReference type="RefSeq" id="WP_068993587.1">
    <property type="nucleotide sequence ID" value="NZ_BMJN01000005.1"/>
</dbReference>
<organism evidence="1 2">
    <name type="scientific">Streptococcus himalayensis</name>
    <dbReference type="NCBI Taxonomy" id="1888195"/>
    <lineage>
        <taxon>Bacteria</taxon>
        <taxon>Bacillati</taxon>
        <taxon>Bacillota</taxon>
        <taxon>Bacilli</taxon>
        <taxon>Lactobacillales</taxon>
        <taxon>Streptococcaceae</taxon>
        <taxon>Streptococcus</taxon>
    </lineage>
</organism>
<sequence>MYETREQAFEGIQIETKAVIRYSKATQKAAREGRQGHAWAMADIAKMALQCMRQAHEELWEFCKGQPTPEEMEKLVEAEEAEQTFKKSVASLG</sequence>
<name>A0A917A4L4_9STRE</name>
<reference evidence="1" key="1">
    <citation type="journal article" date="2014" name="Int. J. Syst. Evol. Microbiol.">
        <title>Complete genome sequence of Corynebacterium casei LMG S-19264T (=DSM 44701T), isolated from a smear-ripened cheese.</title>
        <authorList>
            <consortium name="US DOE Joint Genome Institute (JGI-PGF)"/>
            <person name="Walter F."/>
            <person name="Albersmeier A."/>
            <person name="Kalinowski J."/>
            <person name="Ruckert C."/>
        </authorList>
    </citation>
    <scope>NUCLEOTIDE SEQUENCE</scope>
    <source>
        <strain evidence="1">CGMCC 1.15533</strain>
    </source>
</reference>
<protein>
    <submittedName>
        <fullName evidence="1">Uncharacterized protein</fullName>
    </submittedName>
</protein>
<proteinExistence type="predicted"/>
<evidence type="ECO:0000313" key="2">
    <source>
        <dbReference type="Proteomes" id="UP000660801"/>
    </source>
</evidence>
<dbReference type="OrthoDB" id="3243014at2"/>
<dbReference type="AlphaFoldDB" id="A0A917A4L4"/>
<evidence type="ECO:0000313" key="1">
    <source>
        <dbReference type="EMBL" id="GGE27021.1"/>
    </source>
</evidence>
<dbReference type="EMBL" id="BMJN01000005">
    <property type="protein sequence ID" value="GGE27021.1"/>
    <property type="molecule type" value="Genomic_DNA"/>
</dbReference>
<comment type="caution">
    <text evidence="1">The sequence shown here is derived from an EMBL/GenBank/DDBJ whole genome shotgun (WGS) entry which is preliminary data.</text>
</comment>
<gene>
    <name evidence="1" type="ORF">GCM10011510_05250</name>
</gene>